<feature type="region of interest" description="Disordered" evidence="1">
    <location>
        <begin position="1"/>
        <end position="24"/>
    </location>
</feature>
<dbReference type="InParanoid" id="A0A316W7Z0"/>
<organism evidence="2 3">
    <name type="scientific">Ceraceosorus guamensis</name>
    <dbReference type="NCBI Taxonomy" id="1522189"/>
    <lineage>
        <taxon>Eukaryota</taxon>
        <taxon>Fungi</taxon>
        <taxon>Dikarya</taxon>
        <taxon>Basidiomycota</taxon>
        <taxon>Ustilaginomycotina</taxon>
        <taxon>Exobasidiomycetes</taxon>
        <taxon>Ceraceosorales</taxon>
        <taxon>Ceraceosoraceae</taxon>
        <taxon>Ceraceosorus</taxon>
    </lineage>
</organism>
<evidence type="ECO:0000313" key="2">
    <source>
        <dbReference type="EMBL" id="PWN44173.1"/>
    </source>
</evidence>
<evidence type="ECO:0008006" key="4">
    <source>
        <dbReference type="Google" id="ProtNLM"/>
    </source>
</evidence>
<dbReference type="EMBL" id="KZ819363">
    <property type="protein sequence ID" value="PWN44173.1"/>
    <property type="molecule type" value="Genomic_DNA"/>
</dbReference>
<dbReference type="SUPFAM" id="SSF46689">
    <property type="entry name" value="Homeodomain-like"/>
    <property type="match status" value="1"/>
</dbReference>
<reference evidence="2 3" key="1">
    <citation type="journal article" date="2018" name="Mol. Biol. Evol.">
        <title>Broad Genomic Sampling Reveals a Smut Pathogenic Ancestry of the Fungal Clade Ustilaginomycotina.</title>
        <authorList>
            <person name="Kijpornyongpan T."/>
            <person name="Mondo S.J."/>
            <person name="Barry K."/>
            <person name="Sandor L."/>
            <person name="Lee J."/>
            <person name="Lipzen A."/>
            <person name="Pangilinan J."/>
            <person name="LaButti K."/>
            <person name="Hainaut M."/>
            <person name="Henrissat B."/>
            <person name="Grigoriev I.V."/>
            <person name="Spatafora J.W."/>
            <person name="Aime M.C."/>
        </authorList>
    </citation>
    <scope>NUCLEOTIDE SEQUENCE [LARGE SCALE GENOMIC DNA]</scope>
    <source>
        <strain evidence="2 3">MCA 4658</strain>
    </source>
</reference>
<dbReference type="OrthoDB" id="10277259at2759"/>
<dbReference type="Proteomes" id="UP000245783">
    <property type="component" value="Unassembled WGS sequence"/>
</dbReference>
<sequence>MPPKRPIEGDAPPDRPTKQIKEGKCENKLAWSAEDDRKFLLAFLALDDQPPAFPEHKKAKLAELMGRSPTAIKSRWFITLRPAMKQISESLGEAQPQKE</sequence>
<name>A0A316W7Z0_9BASI</name>
<dbReference type="GeneID" id="37037838"/>
<gene>
    <name evidence="2" type="ORF">IE81DRAFT_345877</name>
</gene>
<evidence type="ECO:0000313" key="3">
    <source>
        <dbReference type="Proteomes" id="UP000245783"/>
    </source>
</evidence>
<dbReference type="AlphaFoldDB" id="A0A316W7Z0"/>
<keyword evidence="3" id="KW-1185">Reference proteome</keyword>
<proteinExistence type="predicted"/>
<accession>A0A316W7Z0</accession>
<dbReference type="InterPro" id="IPR009057">
    <property type="entry name" value="Homeodomain-like_sf"/>
</dbReference>
<evidence type="ECO:0000256" key="1">
    <source>
        <dbReference type="SAM" id="MobiDB-lite"/>
    </source>
</evidence>
<dbReference type="RefSeq" id="XP_025371333.1">
    <property type="nucleotide sequence ID" value="XM_025515968.1"/>
</dbReference>
<protein>
    <recommendedName>
        <fullName evidence="4">Homeobox domain-containing protein</fullName>
    </recommendedName>
</protein>